<dbReference type="RefSeq" id="WP_166281273.1">
    <property type="nucleotide sequence ID" value="NZ_JTHE03000041.1"/>
</dbReference>
<feature type="binding site" evidence="11">
    <location>
        <position position="197"/>
    </location>
    <ligand>
        <name>substrate</name>
    </ligand>
</feature>
<dbReference type="AlphaFoldDB" id="A0ABD4T1G8"/>
<feature type="binding site" evidence="11">
    <location>
        <begin position="259"/>
        <end position="260"/>
    </location>
    <ligand>
        <name>substrate</name>
    </ligand>
</feature>
<dbReference type="Gene3D" id="3.20.20.70">
    <property type="entry name" value="Aldolase class I"/>
    <property type="match status" value="1"/>
</dbReference>
<reference evidence="14 15" key="1">
    <citation type="journal article" date="2015" name="Genome Announc.">
        <title>Draft Genome Sequence of Filamentous Marine Cyanobacterium Lyngbya confervoides Strain BDU141951.</title>
        <authorList>
            <person name="Chandrababunaidu M.M."/>
            <person name="Sen D."/>
            <person name="Tripathy S."/>
        </authorList>
    </citation>
    <scope>NUCLEOTIDE SEQUENCE [LARGE SCALE GENOMIC DNA]</scope>
    <source>
        <strain evidence="14 15">BDU141951</strain>
    </source>
</reference>
<dbReference type="CDD" id="cd04738">
    <property type="entry name" value="DHOD_2_like"/>
    <property type="match status" value="1"/>
</dbReference>
<name>A0ABD4T1G8_9CYAN</name>
<dbReference type="InterPro" id="IPR005720">
    <property type="entry name" value="Dihydroorotate_DH_cat"/>
</dbReference>
<feature type="binding site" evidence="11">
    <location>
        <begin position="127"/>
        <end position="131"/>
    </location>
    <ligand>
        <name>substrate</name>
    </ligand>
</feature>
<feature type="binding site" evidence="11">
    <location>
        <position position="102"/>
    </location>
    <ligand>
        <name>FMN</name>
        <dbReference type="ChEBI" id="CHEBI:58210"/>
    </ligand>
</feature>
<accession>A0ABD4T1G8</accession>
<dbReference type="GO" id="GO:0005886">
    <property type="term" value="C:plasma membrane"/>
    <property type="evidence" value="ECO:0007669"/>
    <property type="project" value="UniProtKB-SubCell"/>
</dbReference>
<feature type="binding site" evidence="11">
    <location>
        <position position="230"/>
    </location>
    <ligand>
        <name>FMN</name>
        <dbReference type="ChEBI" id="CHEBI:58210"/>
    </ligand>
</feature>
<evidence type="ECO:0000256" key="4">
    <source>
        <dbReference type="ARBA" id="ARBA00005359"/>
    </source>
</evidence>
<protein>
    <recommendedName>
        <fullName evidence="11">Dihydroorotate dehydrogenase (quinone)</fullName>
        <ecNumber evidence="11">1.3.5.2</ecNumber>
    </recommendedName>
    <alternativeName>
        <fullName evidence="11">DHOdehase</fullName>
        <shortName evidence="11">DHOD</shortName>
        <shortName evidence="11">DHODase</shortName>
    </alternativeName>
    <alternativeName>
        <fullName evidence="11">Dihydroorotate oxidase</fullName>
    </alternativeName>
</protein>
<evidence type="ECO:0000256" key="2">
    <source>
        <dbReference type="ARBA" id="ARBA00004370"/>
    </source>
</evidence>
<dbReference type="NCBIfam" id="NF003652">
    <property type="entry name" value="PRK05286.2-5"/>
    <property type="match status" value="1"/>
</dbReference>
<dbReference type="InterPro" id="IPR001295">
    <property type="entry name" value="Dihydroorotate_DH_CS"/>
</dbReference>
<dbReference type="EMBL" id="JTHE03000041">
    <property type="protein sequence ID" value="MCM1982488.1"/>
    <property type="molecule type" value="Genomic_DNA"/>
</dbReference>
<dbReference type="NCBIfam" id="TIGR01036">
    <property type="entry name" value="pyrD_sub2"/>
    <property type="match status" value="1"/>
</dbReference>
<evidence type="ECO:0000256" key="9">
    <source>
        <dbReference type="ARBA" id="ARBA00023136"/>
    </source>
</evidence>
<dbReference type="PROSITE" id="PS00912">
    <property type="entry name" value="DHODEHASE_2"/>
    <property type="match status" value="1"/>
</dbReference>
<feature type="binding site" evidence="11">
    <location>
        <position position="258"/>
    </location>
    <ligand>
        <name>FMN</name>
        <dbReference type="ChEBI" id="CHEBI:58210"/>
    </ligand>
</feature>
<evidence type="ECO:0000313" key="15">
    <source>
        <dbReference type="Proteomes" id="UP000031561"/>
    </source>
</evidence>
<evidence type="ECO:0000256" key="11">
    <source>
        <dbReference type="HAMAP-Rule" id="MF_00225"/>
    </source>
</evidence>
<keyword evidence="7 11" id="KW-0665">Pyrimidine biosynthesis</keyword>
<feature type="region of interest" description="Disordered" evidence="12">
    <location>
        <begin position="268"/>
        <end position="287"/>
    </location>
</feature>
<dbReference type="PANTHER" id="PTHR48109:SF4">
    <property type="entry name" value="DIHYDROOROTATE DEHYDROGENASE (QUINONE), MITOCHONDRIAL"/>
    <property type="match status" value="1"/>
</dbReference>
<evidence type="ECO:0000256" key="8">
    <source>
        <dbReference type="ARBA" id="ARBA00023002"/>
    </source>
</evidence>
<evidence type="ECO:0000256" key="5">
    <source>
        <dbReference type="ARBA" id="ARBA00022630"/>
    </source>
</evidence>
<evidence type="ECO:0000256" key="6">
    <source>
        <dbReference type="ARBA" id="ARBA00022643"/>
    </source>
</evidence>
<evidence type="ECO:0000256" key="3">
    <source>
        <dbReference type="ARBA" id="ARBA00005161"/>
    </source>
</evidence>
<feature type="binding site" evidence="11">
    <location>
        <position position="192"/>
    </location>
    <ligand>
        <name>FMN</name>
        <dbReference type="ChEBI" id="CHEBI:58210"/>
    </ligand>
</feature>
<feature type="binding site" evidence="11">
    <location>
        <position position="288"/>
    </location>
    <ligand>
        <name>FMN</name>
        <dbReference type="ChEBI" id="CHEBI:58210"/>
    </ligand>
</feature>
<evidence type="ECO:0000256" key="12">
    <source>
        <dbReference type="SAM" id="MobiDB-lite"/>
    </source>
</evidence>
<evidence type="ECO:0000256" key="1">
    <source>
        <dbReference type="ARBA" id="ARBA00003125"/>
    </source>
</evidence>
<feature type="binding site" evidence="11">
    <location>
        <begin position="338"/>
        <end position="339"/>
    </location>
    <ligand>
        <name>FMN</name>
        <dbReference type="ChEBI" id="CHEBI:58210"/>
    </ligand>
</feature>
<comment type="caution">
    <text evidence="14">The sequence shown here is derived from an EMBL/GenBank/DDBJ whole genome shotgun (WGS) entry which is preliminary data.</text>
</comment>
<sequence length="377" mass="41294">MNLYKTLLRPMIFSGFRADPETVQRQLMGLCAQGDRAYANPWVQWSLDRLGRQLGVQDPRLSQDLWHLSFPNPVGLAAGFDKDGVASNIWPHLGFGFTEVGTVTHQAQPGNPRPRLFRLPEDLAAINRMGFNNQGAAVMAQTLKEARSRRRTRTPLGINLGKSKVTPLDRADQDYVQSFRLLQSLGDYFVINVSSPNTPGLRSLQAVEQLAPIIGAIMTENTSKKPILLKISPDLALEDLRAVVDLAQAQALAGIIATNTTIQRSGLKTQRIPATGQAPQEEAGGLSGMPVRDRATAMIRLIWQQTQGTLPVIGVGGIFTAEDAWAKITAGASLVQVYTGWLYEGPTLVRQILEGLIQKLDEYQIDSLQDAVGLDHQ</sequence>
<gene>
    <name evidence="11" type="primary">pyrD</name>
    <name evidence="14" type="ORF">QQ91_0006580</name>
</gene>
<feature type="domain" description="Dihydroorotate dehydrogenase catalytic" evidence="13">
    <location>
        <begin position="61"/>
        <end position="360"/>
    </location>
</feature>
<keyword evidence="5 11" id="KW-0285">Flavoprotein</keyword>
<dbReference type="InterPro" id="IPR050074">
    <property type="entry name" value="DHO_dehydrogenase"/>
</dbReference>
<dbReference type="InterPro" id="IPR013785">
    <property type="entry name" value="Aldolase_TIM"/>
</dbReference>
<comment type="subcellular location">
    <subcellularLocation>
        <location evidence="11">Cell membrane</location>
        <topology evidence="11">Peripheral membrane protein</topology>
    </subcellularLocation>
    <subcellularLocation>
        <location evidence="2">Membrane</location>
    </subcellularLocation>
</comment>
<feature type="active site" description="Nucleophile" evidence="11">
    <location>
        <position position="195"/>
    </location>
</feature>
<dbReference type="Proteomes" id="UP000031561">
    <property type="component" value="Unassembled WGS sequence"/>
</dbReference>
<dbReference type="NCBIfam" id="NF003651">
    <property type="entry name" value="PRK05286.2-4"/>
    <property type="match status" value="1"/>
</dbReference>
<organism evidence="14 15">
    <name type="scientific">Lyngbya confervoides BDU141951</name>
    <dbReference type="NCBI Taxonomy" id="1574623"/>
    <lineage>
        <taxon>Bacteria</taxon>
        <taxon>Bacillati</taxon>
        <taxon>Cyanobacteriota</taxon>
        <taxon>Cyanophyceae</taxon>
        <taxon>Oscillatoriophycideae</taxon>
        <taxon>Oscillatoriales</taxon>
        <taxon>Microcoleaceae</taxon>
        <taxon>Lyngbya</taxon>
    </lineage>
</organism>
<dbReference type="GO" id="GO:0006207">
    <property type="term" value="P:'de novo' pyrimidine nucleobase biosynthetic process"/>
    <property type="evidence" value="ECO:0007669"/>
    <property type="project" value="UniProtKB-UniRule"/>
</dbReference>
<dbReference type="EC" id="1.3.5.2" evidence="11"/>
<dbReference type="InterPro" id="IPR005719">
    <property type="entry name" value="Dihydroorotate_DH_2"/>
</dbReference>
<keyword evidence="11" id="KW-1003">Cell membrane</keyword>
<proteinExistence type="inferred from homology"/>
<dbReference type="HAMAP" id="MF_00225">
    <property type="entry name" value="DHO_dh_type2"/>
    <property type="match status" value="1"/>
</dbReference>
<feature type="binding site" evidence="11">
    <location>
        <position position="159"/>
    </location>
    <ligand>
        <name>FMN</name>
        <dbReference type="ChEBI" id="CHEBI:58210"/>
    </ligand>
</feature>
<comment type="pathway">
    <text evidence="3 11">Pyrimidine metabolism; UMP biosynthesis via de novo pathway; orotate from (S)-dihydroorotate (quinone route): step 1/1.</text>
</comment>
<keyword evidence="9 11" id="KW-0472">Membrane</keyword>
<keyword evidence="6 11" id="KW-0288">FMN</keyword>
<dbReference type="PANTHER" id="PTHR48109">
    <property type="entry name" value="DIHYDROOROTATE DEHYDROGENASE (QUINONE), MITOCHONDRIAL-RELATED"/>
    <property type="match status" value="1"/>
</dbReference>
<feature type="binding site" evidence="11">
    <location>
        <position position="317"/>
    </location>
    <ligand>
        <name>FMN</name>
        <dbReference type="ChEBI" id="CHEBI:58210"/>
    </ligand>
</feature>
<dbReference type="SUPFAM" id="SSF51395">
    <property type="entry name" value="FMN-linked oxidoreductases"/>
    <property type="match status" value="1"/>
</dbReference>
<evidence type="ECO:0000256" key="7">
    <source>
        <dbReference type="ARBA" id="ARBA00022975"/>
    </source>
</evidence>
<keyword evidence="15" id="KW-1185">Reference proteome</keyword>
<feature type="binding site" evidence="11">
    <location>
        <position position="82"/>
    </location>
    <ligand>
        <name>substrate</name>
    </ligand>
</feature>
<keyword evidence="8 11" id="KW-0560">Oxidoreductase</keyword>
<comment type="similarity">
    <text evidence="4 11">Belongs to the dihydroorotate dehydrogenase family. Type 2 subfamily.</text>
</comment>
<dbReference type="GO" id="GO:0044205">
    <property type="term" value="P:'de novo' UMP biosynthetic process"/>
    <property type="evidence" value="ECO:0007669"/>
    <property type="project" value="UniProtKB-UniRule"/>
</dbReference>
<evidence type="ECO:0000256" key="10">
    <source>
        <dbReference type="ARBA" id="ARBA00048639"/>
    </source>
</evidence>
<dbReference type="PROSITE" id="PS00911">
    <property type="entry name" value="DHODEHASE_1"/>
    <property type="match status" value="1"/>
</dbReference>
<comment type="cofactor">
    <cofactor evidence="11">
        <name>FMN</name>
        <dbReference type="ChEBI" id="CHEBI:58210"/>
    </cofactor>
    <text evidence="11">Binds 1 FMN per subunit.</text>
</comment>
<feature type="binding site" evidence="11">
    <location>
        <position position="192"/>
    </location>
    <ligand>
        <name>substrate</name>
    </ligand>
</feature>
<dbReference type="GO" id="GO:0106430">
    <property type="term" value="F:dihydroorotate dehydrogenase (quinone) activity"/>
    <property type="evidence" value="ECO:0007669"/>
    <property type="project" value="UniProtKB-EC"/>
</dbReference>
<feature type="binding site" evidence="11">
    <location>
        <begin position="78"/>
        <end position="82"/>
    </location>
    <ligand>
        <name>FMN</name>
        <dbReference type="ChEBI" id="CHEBI:58210"/>
    </ligand>
</feature>
<comment type="subunit">
    <text evidence="11">Monomer.</text>
</comment>
<evidence type="ECO:0000259" key="13">
    <source>
        <dbReference type="Pfam" id="PF01180"/>
    </source>
</evidence>
<comment type="catalytic activity">
    <reaction evidence="10 11">
        <text>(S)-dihydroorotate + a quinone = orotate + a quinol</text>
        <dbReference type="Rhea" id="RHEA:30187"/>
        <dbReference type="ChEBI" id="CHEBI:24646"/>
        <dbReference type="ChEBI" id="CHEBI:30839"/>
        <dbReference type="ChEBI" id="CHEBI:30864"/>
        <dbReference type="ChEBI" id="CHEBI:132124"/>
        <dbReference type="EC" id="1.3.5.2"/>
    </reaction>
</comment>
<comment type="function">
    <text evidence="1 11">Catalyzes the conversion of dihydroorotate to orotate with quinone as electron acceptor.</text>
</comment>
<dbReference type="Pfam" id="PF01180">
    <property type="entry name" value="DHO_dh"/>
    <property type="match status" value="1"/>
</dbReference>
<evidence type="ECO:0000313" key="14">
    <source>
        <dbReference type="EMBL" id="MCM1982488.1"/>
    </source>
</evidence>